<dbReference type="VEuPathDB" id="FungiDB:M747DRAFT_286790"/>
<dbReference type="Proteomes" id="UP000197666">
    <property type="component" value="Unassembled WGS sequence"/>
</dbReference>
<dbReference type="PANTHER" id="PTHR38436">
    <property type="entry name" value="POLYKETIDE CYCLASE SNOAL-LIKE DOMAIN"/>
    <property type="match status" value="1"/>
</dbReference>
<sequence length="292" mass="32798">MATVQEKNKAVVQKYFEEYWGKGNVSVVDELCADEFVIDYPMHGPRRGKKAAKQMLLEFREAFPNISFHAYKFPLIAEGDYVVGRWIGGGKHTGVAFDDLAVGKLDKPNTGKEVYFSGTTIFTLKNGKIVDEIGEEQALTALQQLGLVSPPNPGKEVKRFRKDMGLIPCEYSRYCVCNQQTVVEIRRLLISIADRADGSQSWSNQSQGMVAVQLLKNLYGYRTNDGQSTRPRGAMHILQYTGQLALVRRFMHGALKLWDNLSYSWWSQEAPMVIFMLAKASEISCSFGFIAG</sequence>
<comment type="caution">
    <text evidence="1">The sequence shown here is derived from an EMBL/GenBank/DDBJ whole genome shotgun (WGS) entry which is preliminary data.</text>
</comment>
<dbReference type="EMBL" id="NKJJ02000002">
    <property type="protein sequence ID" value="TPR04890.1"/>
    <property type="molecule type" value="Genomic_DNA"/>
</dbReference>
<reference evidence="2" key="1">
    <citation type="submission" date="2018-10" db="EMBL/GenBank/DDBJ databases">
        <title>FDA dAtabase for Regulatory Grade micrObial Sequences (FDA-ARGOS): Supporting development and validation of Infectious Disease Dx tests.</title>
        <authorList>
            <person name="Kerrigan L."/>
            <person name="Tallon L."/>
            <person name="Sadzewicz L."/>
            <person name="Sengamalay N."/>
            <person name="Ott S."/>
            <person name="Godinez A."/>
            <person name="Nagaraj S."/>
            <person name="Vavikolanu K."/>
            <person name="Nadendla S."/>
            <person name="George J."/>
            <person name="Sichtig H."/>
        </authorList>
    </citation>
    <scope>NUCLEOTIDE SEQUENCE [LARGE SCALE GENOMIC DNA]</scope>
    <source>
        <strain evidence="2">FDAARGOS_311</strain>
    </source>
</reference>
<evidence type="ECO:0000313" key="1">
    <source>
        <dbReference type="EMBL" id="TPR04890.1"/>
    </source>
</evidence>
<dbReference type="InterPro" id="IPR009959">
    <property type="entry name" value="Cyclase_SnoaL-like"/>
</dbReference>
<evidence type="ECO:0008006" key="3">
    <source>
        <dbReference type="Google" id="ProtNLM"/>
    </source>
</evidence>
<protein>
    <recommendedName>
        <fullName evidence="3">SnoaL-like polyketide cyclase family protein</fullName>
    </recommendedName>
</protein>
<evidence type="ECO:0000313" key="2">
    <source>
        <dbReference type="Proteomes" id="UP000197666"/>
    </source>
</evidence>
<dbReference type="Pfam" id="PF07366">
    <property type="entry name" value="SnoaL"/>
    <property type="match status" value="1"/>
</dbReference>
<dbReference type="VEuPathDB" id="FungiDB:ATCC64974_93530"/>
<dbReference type="VEuPathDB" id="FungiDB:An11g08650"/>
<dbReference type="Gene3D" id="3.10.450.50">
    <property type="match status" value="1"/>
</dbReference>
<dbReference type="VEuPathDB" id="FungiDB:ASPNIDRAFT2_39333"/>
<organism evidence="1 2">
    <name type="scientific">Aspergillus niger</name>
    <dbReference type="NCBI Taxonomy" id="5061"/>
    <lineage>
        <taxon>Eukaryota</taxon>
        <taxon>Fungi</taxon>
        <taxon>Dikarya</taxon>
        <taxon>Ascomycota</taxon>
        <taxon>Pezizomycotina</taxon>
        <taxon>Eurotiomycetes</taxon>
        <taxon>Eurotiomycetidae</taxon>
        <taxon>Eurotiales</taxon>
        <taxon>Aspergillaceae</taxon>
        <taxon>Aspergillus</taxon>
        <taxon>Aspergillus subgen. Circumdati</taxon>
    </lineage>
</organism>
<dbReference type="AlphaFoldDB" id="A0A505I048"/>
<dbReference type="SUPFAM" id="SSF54427">
    <property type="entry name" value="NTF2-like"/>
    <property type="match status" value="1"/>
</dbReference>
<proteinExistence type="predicted"/>
<dbReference type="GO" id="GO:0030638">
    <property type="term" value="P:polyketide metabolic process"/>
    <property type="evidence" value="ECO:0007669"/>
    <property type="project" value="InterPro"/>
</dbReference>
<gene>
    <name evidence="1" type="ORF">CAN33_0031995</name>
</gene>
<dbReference type="PANTHER" id="PTHR38436:SF1">
    <property type="entry name" value="ESTER CYCLASE"/>
    <property type="match status" value="1"/>
</dbReference>
<dbReference type="InterPro" id="IPR032710">
    <property type="entry name" value="NTF2-like_dom_sf"/>
</dbReference>
<accession>A0A505I048</accession>
<name>A0A505I048_ASPNG</name>